<comment type="similarity">
    <text evidence="18">Belongs to the cation transport ATPase (P-type) (TC 3.A.3) family. Type IID subfamily.</text>
</comment>
<protein>
    <recommendedName>
        <fullName evidence="19">P-type Na(+) transporter</fullName>
        <ecNumber evidence="19">7.2.2.3</ecNumber>
    </recommendedName>
</protein>
<dbReference type="InterPro" id="IPR006068">
    <property type="entry name" value="ATPase_P-typ_cation-transptr_C"/>
</dbReference>
<feature type="region of interest" description="Disordered" evidence="22">
    <location>
        <begin position="1034"/>
        <end position="1063"/>
    </location>
</feature>
<evidence type="ECO:0000256" key="12">
    <source>
        <dbReference type="ARBA" id="ARBA00022967"/>
    </source>
</evidence>
<evidence type="ECO:0000256" key="4">
    <source>
        <dbReference type="ARBA" id="ARBA00022475"/>
    </source>
</evidence>
<keyword evidence="6 23" id="KW-0812">Transmembrane</keyword>
<dbReference type="InterPro" id="IPR059000">
    <property type="entry name" value="ATPase_P-type_domA"/>
</dbReference>
<dbReference type="GO" id="GO:0005886">
    <property type="term" value="C:plasma membrane"/>
    <property type="evidence" value="ECO:0007669"/>
    <property type="project" value="UniProtKB-SubCell"/>
</dbReference>
<feature type="transmembrane region" description="Helical" evidence="23">
    <location>
        <begin position="13"/>
        <end position="32"/>
    </location>
</feature>
<proteinExistence type="inferred from homology"/>
<keyword evidence="4" id="KW-1003">Cell membrane</keyword>
<keyword evidence="12" id="KW-1278">Translocase</keyword>
<evidence type="ECO:0000256" key="8">
    <source>
        <dbReference type="ARBA" id="ARBA00022741"/>
    </source>
</evidence>
<keyword evidence="14" id="KW-0915">Sodium</keyword>
<dbReference type="SFLD" id="SFLDS00003">
    <property type="entry name" value="Haloacid_Dehalogenase"/>
    <property type="match status" value="1"/>
</dbReference>
<evidence type="ECO:0000256" key="11">
    <source>
        <dbReference type="ARBA" id="ARBA00022958"/>
    </source>
</evidence>
<feature type="transmembrane region" description="Helical" evidence="23">
    <location>
        <begin position="829"/>
        <end position="851"/>
    </location>
</feature>
<evidence type="ECO:0000256" key="13">
    <source>
        <dbReference type="ARBA" id="ARBA00022989"/>
    </source>
</evidence>
<dbReference type="FunFam" id="3.40.50.1000:FF:000047">
    <property type="entry name" value="Sodium P-type ATPase"/>
    <property type="match status" value="1"/>
</dbReference>
<dbReference type="GO" id="GO:0006813">
    <property type="term" value="P:potassium ion transport"/>
    <property type="evidence" value="ECO:0007669"/>
    <property type="project" value="UniProtKB-KW"/>
</dbReference>
<dbReference type="InterPro" id="IPR008250">
    <property type="entry name" value="ATPase_P-typ_transduc_dom_A_sf"/>
</dbReference>
<evidence type="ECO:0000256" key="15">
    <source>
        <dbReference type="ARBA" id="ARBA00023065"/>
    </source>
</evidence>
<feature type="domain" description="Cation-transporting P-type ATPase C-terminal" evidence="25">
    <location>
        <begin position="777"/>
        <end position="976"/>
    </location>
</feature>
<evidence type="ECO:0000256" key="23">
    <source>
        <dbReference type="SAM" id="Phobius"/>
    </source>
</evidence>
<evidence type="ECO:0000256" key="5">
    <source>
        <dbReference type="ARBA" id="ARBA00022538"/>
    </source>
</evidence>
<dbReference type="InterPro" id="IPR036412">
    <property type="entry name" value="HAD-like_sf"/>
</dbReference>
<gene>
    <name evidence="26" type="ORF">DNG_06886</name>
</gene>
<keyword evidence="10" id="KW-0460">Magnesium</keyword>
<keyword evidence="5" id="KW-0633">Potassium transport</keyword>
<dbReference type="EMBL" id="ONZQ02000010">
    <property type="protein sequence ID" value="SPO04203.1"/>
    <property type="molecule type" value="Genomic_DNA"/>
</dbReference>
<feature type="compositionally biased region" description="Polar residues" evidence="22">
    <location>
        <begin position="1035"/>
        <end position="1045"/>
    </location>
</feature>
<keyword evidence="16 23" id="KW-0472">Membrane</keyword>
<evidence type="ECO:0000256" key="1">
    <source>
        <dbReference type="ARBA" id="ARBA00001946"/>
    </source>
</evidence>
<evidence type="ECO:0000256" key="2">
    <source>
        <dbReference type="ARBA" id="ARBA00004651"/>
    </source>
</evidence>
<dbReference type="GO" id="GO:0005524">
    <property type="term" value="F:ATP binding"/>
    <property type="evidence" value="ECO:0007669"/>
    <property type="project" value="UniProtKB-KW"/>
</dbReference>
<dbReference type="SUPFAM" id="SSF81653">
    <property type="entry name" value="Calcium ATPase, transduction domain A"/>
    <property type="match status" value="1"/>
</dbReference>
<keyword evidence="11" id="KW-0630">Potassium</keyword>
<dbReference type="SUPFAM" id="SSF56784">
    <property type="entry name" value="HAD-like"/>
    <property type="match status" value="1"/>
</dbReference>
<dbReference type="Gene3D" id="2.70.150.10">
    <property type="entry name" value="Calcium-transporting ATPase, cytoplasmic transduction domain A"/>
    <property type="match status" value="1"/>
</dbReference>
<evidence type="ECO:0000259" key="24">
    <source>
        <dbReference type="Pfam" id="PF00122"/>
    </source>
</evidence>
<evidence type="ECO:0000256" key="6">
    <source>
        <dbReference type="ARBA" id="ARBA00022692"/>
    </source>
</evidence>
<feature type="region of interest" description="Disordered" evidence="22">
    <location>
        <begin position="333"/>
        <end position="359"/>
    </location>
</feature>
<dbReference type="GO" id="GO:0016887">
    <property type="term" value="F:ATP hydrolysis activity"/>
    <property type="evidence" value="ECO:0007669"/>
    <property type="project" value="InterPro"/>
</dbReference>
<dbReference type="NCBIfam" id="TIGR01523">
    <property type="entry name" value="ATPase-IID_K-Na"/>
    <property type="match status" value="1"/>
</dbReference>
<dbReference type="PANTHER" id="PTHR42861">
    <property type="entry name" value="CALCIUM-TRANSPORTING ATPASE"/>
    <property type="match status" value="1"/>
</dbReference>
<comment type="catalytic activity">
    <reaction evidence="21">
        <text>Na(+)(in) + ATP + H2O = Na(+)(out) + ADP + phosphate + H(+)</text>
        <dbReference type="Rhea" id="RHEA:14633"/>
        <dbReference type="ChEBI" id="CHEBI:15377"/>
        <dbReference type="ChEBI" id="CHEBI:15378"/>
        <dbReference type="ChEBI" id="CHEBI:29101"/>
        <dbReference type="ChEBI" id="CHEBI:30616"/>
        <dbReference type="ChEBI" id="CHEBI:43474"/>
        <dbReference type="ChEBI" id="CHEBI:456216"/>
        <dbReference type="EC" id="7.2.2.3"/>
    </reaction>
    <physiologicalReaction direction="left-to-right" evidence="21">
        <dbReference type="Rhea" id="RHEA:14634"/>
    </physiologicalReaction>
</comment>
<feature type="compositionally biased region" description="Basic and acidic residues" evidence="22">
    <location>
        <begin position="345"/>
        <end position="359"/>
    </location>
</feature>
<dbReference type="Pfam" id="PF13246">
    <property type="entry name" value="Cation_ATPase"/>
    <property type="match status" value="1"/>
</dbReference>
<comment type="cofactor">
    <cofactor evidence="1">
        <name>Mg(2+)</name>
        <dbReference type="ChEBI" id="CHEBI:18420"/>
    </cofactor>
</comment>
<evidence type="ECO:0000259" key="25">
    <source>
        <dbReference type="Pfam" id="PF00689"/>
    </source>
</evidence>
<evidence type="ECO:0000256" key="18">
    <source>
        <dbReference type="ARBA" id="ARBA00035017"/>
    </source>
</evidence>
<dbReference type="SUPFAM" id="SSF81660">
    <property type="entry name" value="Metal cation-transporting ATPase, ATP-binding domain N"/>
    <property type="match status" value="1"/>
</dbReference>
<evidence type="ECO:0000256" key="17">
    <source>
        <dbReference type="ARBA" id="ARBA00023201"/>
    </source>
</evidence>
<dbReference type="Gene3D" id="3.40.1110.10">
    <property type="entry name" value="Calcium-transporting ATPase, cytoplasmic domain N"/>
    <property type="match status" value="1"/>
</dbReference>
<feature type="transmembrane region" description="Helical" evidence="23">
    <location>
        <begin position="250"/>
        <end position="277"/>
    </location>
</feature>
<dbReference type="SFLD" id="SFLDF00027">
    <property type="entry name" value="p-type_atpase"/>
    <property type="match status" value="1"/>
</dbReference>
<comment type="subcellular location">
    <subcellularLocation>
        <location evidence="2">Cell membrane</location>
        <topology evidence="2">Multi-pass membrane protein</topology>
    </subcellularLocation>
</comment>
<dbReference type="PROSITE" id="PS00154">
    <property type="entry name" value="ATPASE_E1_E2"/>
    <property type="match status" value="1"/>
</dbReference>
<dbReference type="EC" id="7.2.2.3" evidence="19"/>
<organism evidence="26 27">
    <name type="scientific">Cephalotrichum gorgonifer</name>
    <dbReference type="NCBI Taxonomy" id="2041049"/>
    <lineage>
        <taxon>Eukaryota</taxon>
        <taxon>Fungi</taxon>
        <taxon>Dikarya</taxon>
        <taxon>Ascomycota</taxon>
        <taxon>Pezizomycotina</taxon>
        <taxon>Sordariomycetes</taxon>
        <taxon>Hypocreomycetidae</taxon>
        <taxon>Microascales</taxon>
        <taxon>Microascaceae</taxon>
        <taxon>Cephalotrichum</taxon>
    </lineage>
</organism>
<evidence type="ECO:0000256" key="9">
    <source>
        <dbReference type="ARBA" id="ARBA00022840"/>
    </source>
</evidence>
<dbReference type="InterPro" id="IPR044492">
    <property type="entry name" value="P_typ_ATPase_HD_dom"/>
</dbReference>
<evidence type="ECO:0000256" key="14">
    <source>
        <dbReference type="ARBA" id="ARBA00023053"/>
    </source>
</evidence>
<evidence type="ECO:0000256" key="21">
    <source>
        <dbReference type="ARBA" id="ARBA00049499"/>
    </source>
</evidence>
<feature type="transmembrane region" description="Helical" evidence="23">
    <location>
        <begin position="872"/>
        <end position="891"/>
    </location>
</feature>
<evidence type="ECO:0000256" key="20">
    <source>
        <dbReference type="ARBA" id="ARBA00048599"/>
    </source>
</evidence>
<feature type="transmembrane region" description="Helical" evidence="23">
    <location>
        <begin position="955"/>
        <end position="974"/>
    </location>
</feature>
<evidence type="ECO:0000256" key="16">
    <source>
        <dbReference type="ARBA" id="ARBA00023136"/>
    </source>
</evidence>
<keyword evidence="9" id="KW-0067">ATP-binding</keyword>
<dbReference type="SFLD" id="SFLDG00002">
    <property type="entry name" value="C1.7:_P-type_atpase_like"/>
    <property type="match status" value="1"/>
</dbReference>
<comment type="caution">
    <text evidence="26">The sequence shown here is derived from an EMBL/GenBank/DDBJ whole genome shotgun (WGS) entry which is preliminary data.</text>
</comment>
<sequence length="1308" mass="143651">MVLSYAFKDWIEGGVVTFVIILNVVIGFWQEYRAEKRMDSLRALSSPSAMVLRNGNTSVIPNAEVVPGDIVLLKMGDTIPADLRMFEAMNLSCDESSLTGEAAPVEKTVLNDIFIPGTANQAMSEHEVGIGDRTNIAYATTIVRKGRGRGIVVATGMATEVGKIAASTSKKKRKAGRSMNWKKYGKRQPVIGLSKRIYDIVGKFLGLTEGTPLQRKLALLAYILFGCALLLAVVVFAVNRFDLPTEVVIYATSLGIAIIPESLVAVLTLTMVVAVSVMSKANVVVRDLSALEALGGVTNICSDKTGTLTQGAMIVRTVWLPMVHIYSVKETRHPDDPTEGVVTYSEDRKSDAGLPEPERRDFDLERSAAALTFDIPAEKLSPKSPDRTGEGVPAEITPGLRAFLLSSALCNLATVRFDETVRRWQTTGEPTEIALQVFSHRFRLGKKSLVAMGWKEVAEFPFDSSIKRMSVIYDAPDDMADPLGHGNSLVFTKGAVERVLELCGHVGYGDDRRDMTDEVRAAAAEQTTKLASQGQRVLAIAYREWDGKFTLRQSPESDDVDTALRKKVESRLTLLGLAGIYDPPRRETKPSISECSSAGIKVHMLTGDHPETAKAIAKEVGIIPRNLSTLPPSMASSIVQIATDFDRMTDAEVDALDELPLVIARCAPDTKTRMIEALRRRNAFMAMTGDGVNDAPSLSRADVGIAMGSGSDVAKSAAKIVLADDKFNSIVAGIREGRRMFDNIQKFILHLLSSNVGEVILLVAGLAFRDSSGYSVFPISPLEILWINMITSSFPAFGLGREPPARNVMSKPPQDKNRGVFTNQILADMIVYGFIMGSLTLATFIIIVYGANGGSLGRDCNKEYSDSCEAVFRARAAVFAELTWLILLSAWEFKDLRRSLFRLHPNDDRKFPLFQDLYDNQFLFWSVVIATLSVFPVVYIPVLNTNVFKHTAISWEWGVVVGFTILYVLGVEGWKFVKRAYCLLEDRPVTTGYFKQGGEAEGGKGFMRTFTATSFKSWKSLGRTDTGIIMVKNPVSPSQLTSPRGENNLPAYQTGEGSEGSEPGNKILPQYEVGGFHTPTVTYHMRQENKKRMALVQFSPTWSVSYEVETKSSMSFFSKRPDISLIRVQHDGSRSGIASVMFHHQSEWPGATLRMVTSPTDSRSTSGITSPLYQIQSKLHYTWVIIRDGIAYSWNLHESPYAFILKRDAYDFTIARFTYTVQGTKASHGAEVGALDVFKGDLADESGGVDFIVSSCVAVTGYYKRMGASFQNEEVVLKNHEESGEAESRAVGAPANGLWDLRNRAGND</sequence>
<keyword evidence="27" id="KW-1185">Reference proteome</keyword>
<comment type="catalytic activity">
    <reaction evidence="20">
        <text>K(+)(in) + ATP + H2O = K(+)(out) + ADP + phosphate + H(+)</text>
        <dbReference type="Rhea" id="RHEA:75815"/>
        <dbReference type="ChEBI" id="CHEBI:15377"/>
        <dbReference type="ChEBI" id="CHEBI:15378"/>
        <dbReference type="ChEBI" id="CHEBI:29103"/>
        <dbReference type="ChEBI" id="CHEBI:30616"/>
        <dbReference type="ChEBI" id="CHEBI:43474"/>
        <dbReference type="ChEBI" id="CHEBI:456216"/>
    </reaction>
</comment>
<dbReference type="FunFam" id="1.20.1110.10:FF:000015">
    <property type="entry name" value="Sodium ion P-type ATPase"/>
    <property type="match status" value="1"/>
</dbReference>
<keyword evidence="3" id="KW-0813">Transport</keyword>
<dbReference type="InterPro" id="IPR018303">
    <property type="entry name" value="ATPase_P-typ_P_site"/>
</dbReference>
<keyword evidence="13 23" id="KW-1133">Transmembrane helix</keyword>
<dbReference type="InterPro" id="IPR023298">
    <property type="entry name" value="ATPase_P-typ_TM_dom_sf"/>
</dbReference>
<dbReference type="SUPFAM" id="SSF81665">
    <property type="entry name" value="Calcium ATPase, transmembrane domain M"/>
    <property type="match status" value="1"/>
</dbReference>
<keyword evidence="17" id="KW-0739">Sodium transport</keyword>
<dbReference type="InterPro" id="IPR023299">
    <property type="entry name" value="ATPase_P-typ_cyto_dom_N"/>
</dbReference>
<feature type="transmembrane region" description="Helical" evidence="23">
    <location>
        <begin position="922"/>
        <end position="943"/>
    </location>
</feature>
<name>A0AAE8N2F6_9PEZI</name>
<dbReference type="GO" id="GO:0046872">
    <property type="term" value="F:metal ion binding"/>
    <property type="evidence" value="ECO:0007669"/>
    <property type="project" value="UniProtKB-KW"/>
</dbReference>
<evidence type="ECO:0000256" key="3">
    <source>
        <dbReference type="ARBA" id="ARBA00022448"/>
    </source>
</evidence>
<keyword evidence="7" id="KW-0479">Metal-binding</keyword>
<evidence type="ECO:0000256" key="7">
    <source>
        <dbReference type="ARBA" id="ARBA00022723"/>
    </source>
</evidence>
<feature type="transmembrane region" description="Helical" evidence="23">
    <location>
        <begin position="217"/>
        <end position="238"/>
    </location>
</feature>
<dbReference type="InterPro" id="IPR001757">
    <property type="entry name" value="P_typ_ATPase"/>
</dbReference>
<dbReference type="Proteomes" id="UP001187682">
    <property type="component" value="Unassembled WGS sequence"/>
</dbReference>
<dbReference type="Pfam" id="PF08282">
    <property type="entry name" value="Hydrolase_3"/>
    <property type="match status" value="1"/>
</dbReference>
<dbReference type="Pfam" id="PF00122">
    <property type="entry name" value="E1-E2_ATPase"/>
    <property type="match status" value="1"/>
</dbReference>
<evidence type="ECO:0000256" key="19">
    <source>
        <dbReference type="ARBA" id="ARBA00035029"/>
    </source>
</evidence>
<dbReference type="Pfam" id="PF00689">
    <property type="entry name" value="Cation_ATPase_C"/>
    <property type="match status" value="1"/>
</dbReference>
<feature type="transmembrane region" description="Helical" evidence="23">
    <location>
        <begin position="747"/>
        <end position="768"/>
    </location>
</feature>
<evidence type="ECO:0000313" key="27">
    <source>
        <dbReference type="Proteomes" id="UP001187682"/>
    </source>
</evidence>
<evidence type="ECO:0000256" key="10">
    <source>
        <dbReference type="ARBA" id="ARBA00022842"/>
    </source>
</evidence>
<keyword evidence="15" id="KW-0406">Ion transport</keyword>
<dbReference type="PRINTS" id="PR00119">
    <property type="entry name" value="CATATPASE"/>
</dbReference>
<dbReference type="GO" id="GO:0008554">
    <property type="term" value="F:P-type sodium transporter activity"/>
    <property type="evidence" value="ECO:0007669"/>
    <property type="project" value="UniProtKB-EC"/>
</dbReference>
<dbReference type="Gene3D" id="1.20.1110.10">
    <property type="entry name" value="Calcium-transporting ATPase, transmembrane domain"/>
    <property type="match status" value="2"/>
</dbReference>
<dbReference type="NCBIfam" id="TIGR01494">
    <property type="entry name" value="ATPase_P-type"/>
    <property type="match status" value="3"/>
</dbReference>
<evidence type="ECO:0000313" key="26">
    <source>
        <dbReference type="EMBL" id="SPO04203.1"/>
    </source>
</evidence>
<keyword evidence="8" id="KW-0547">Nucleotide-binding</keyword>
<evidence type="ECO:0000256" key="22">
    <source>
        <dbReference type="SAM" id="MobiDB-lite"/>
    </source>
</evidence>
<dbReference type="InterPro" id="IPR006414">
    <property type="entry name" value="P-type_ATPase_IID"/>
</dbReference>
<feature type="domain" description="P-type ATPase A" evidence="24">
    <location>
        <begin position="44"/>
        <end position="168"/>
    </location>
</feature>
<accession>A0AAE8N2F6</accession>
<reference evidence="26" key="1">
    <citation type="submission" date="2018-03" db="EMBL/GenBank/DDBJ databases">
        <authorList>
            <person name="Guldener U."/>
        </authorList>
    </citation>
    <scope>NUCLEOTIDE SEQUENCE</scope>
</reference>